<proteinExistence type="predicted"/>
<accession>A0A2V4U2K3</accession>
<evidence type="ECO:0000256" key="1">
    <source>
        <dbReference type="SAM" id="SignalP"/>
    </source>
</evidence>
<comment type="caution">
    <text evidence="3">The sequence shown here is derived from an EMBL/GenBank/DDBJ whole genome shotgun (WGS) entry which is preliminary data.</text>
</comment>
<feature type="chain" id="PRO_5015865257" evidence="1">
    <location>
        <begin position="23"/>
        <end position="362"/>
    </location>
</feature>
<dbReference type="Gene3D" id="3.40.190.10">
    <property type="entry name" value="Periplasmic binding protein-like II"/>
    <property type="match status" value="2"/>
</dbReference>
<name>A0A2V4U2K3_9BURK</name>
<protein>
    <submittedName>
        <fullName evidence="3">NitT/TauT family transport system substrate-binding protein</fullName>
    </submittedName>
</protein>
<evidence type="ECO:0000313" key="3">
    <source>
        <dbReference type="EMBL" id="PYE24782.1"/>
    </source>
</evidence>
<dbReference type="EMBL" id="QJSQ01000005">
    <property type="protein sequence ID" value="PYE24782.1"/>
    <property type="molecule type" value="Genomic_DNA"/>
</dbReference>
<reference evidence="3 4" key="1">
    <citation type="submission" date="2018-06" db="EMBL/GenBank/DDBJ databases">
        <title>Genomic Encyclopedia of Type Strains, Phase IV (KMG-V): Genome sequencing to study the core and pangenomes of soil and plant-associated prokaryotes.</title>
        <authorList>
            <person name="Whitman W."/>
        </authorList>
    </citation>
    <scope>NUCLEOTIDE SEQUENCE [LARGE SCALE GENOMIC DNA]</scope>
    <source>
        <strain evidence="3 4">SRCL-318</strain>
    </source>
</reference>
<dbReference type="PROSITE" id="PS51257">
    <property type="entry name" value="PROKAR_LIPOPROTEIN"/>
    <property type="match status" value="1"/>
</dbReference>
<gene>
    <name evidence="3" type="ORF">C7410_1055</name>
</gene>
<feature type="domain" description="SsuA/THI5-like" evidence="2">
    <location>
        <begin position="46"/>
        <end position="257"/>
    </location>
</feature>
<sequence length="362" mass="38907">MKPRNILAAWLAAACAPLFALAASDACALDSVTVGLAIPPAVHDGAPYAAADKLGLFKSEGLDVKLIVFQGAGALIPQVASKHITFGYPSAEPLLSSYLNGGTPPPVRYFYNGVPSNTMEFAVLASSPVKRLADLDGKKIGVGALTWGTIPGGRAALREAGLTPGKNVDYVPVGSLGSGFQALKTGAVDALNFNSSWDDMLELTGTPIRRLRYPAVFDETAGNGFIAHRDTFAERPDLIMRFGRAYTEAQIVCDANPAFCVKAFWEAHPESKPPGDEAHNLRVAEELLKRRLSRVLRTADGKPRQPGAYDLPAVRANLDEMQRVGELPKGKVPLDQLFSNRFVADFGHFDEAALRERARQQP</sequence>
<dbReference type="PANTHER" id="PTHR31528:SF15">
    <property type="entry name" value="RIBOFLAVIN-BINDING PROTEIN RIBY"/>
    <property type="match status" value="1"/>
</dbReference>
<dbReference type="GO" id="GO:0009228">
    <property type="term" value="P:thiamine biosynthetic process"/>
    <property type="evidence" value="ECO:0007669"/>
    <property type="project" value="InterPro"/>
</dbReference>
<organism evidence="3 4">
    <name type="scientific">Paraburkholderia silvatlantica</name>
    <dbReference type="NCBI Taxonomy" id="321895"/>
    <lineage>
        <taxon>Bacteria</taxon>
        <taxon>Pseudomonadati</taxon>
        <taxon>Pseudomonadota</taxon>
        <taxon>Betaproteobacteria</taxon>
        <taxon>Burkholderiales</taxon>
        <taxon>Burkholderiaceae</taxon>
        <taxon>Paraburkholderia</taxon>
    </lineage>
</organism>
<dbReference type="Proteomes" id="UP000247772">
    <property type="component" value="Unassembled WGS sequence"/>
</dbReference>
<dbReference type="AlphaFoldDB" id="A0A2V4U2K3"/>
<keyword evidence="1" id="KW-0732">Signal</keyword>
<evidence type="ECO:0000259" key="2">
    <source>
        <dbReference type="Pfam" id="PF09084"/>
    </source>
</evidence>
<dbReference type="InterPro" id="IPR015168">
    <property type="entry name" value="SsuA/THI5"/>
</dbReference>
<dbReference type="Pfam" id="PF09084">
    <property type="entry name" value="NMT1"/>
    <property type="match status" value="1"/>
</dbReference>
<dbReference type="OrthoDB" id="5318791at2"/>
<evidence type="ECO:0000313" key="4">
    <source>
        <dbReference type="Proteomes" id="UP000247772"/>
    </source>
</evidence>
<dbReference type="InterPro" id="IPR027939">
    <property type="entry name" value="NMT1/THI5"/>
</dbReference>
<dbReference type="PANTHER" id="PTHR31528">
    <property type="entry name" value="4-AMINO-5-HYDROXYMETHYL-2-METHYLPYRIMIDINE PHOSPHATE SYNTHASE THI11-RELATED"/>
    <property type="match status" value="1"/>
</dbReference>
<dbReference type="SUPFAM" id="SSF53850">
    <property type="entry name" value="Periplasmic binding protein-like II"/>
    <property type="match status" value="1"/>
</dbReference>
<dbReference type="RefSeq" id="WP_110854638.1">
    <property type="nucleotide sequence ID" value="NZ_QJSQ01000005.1"/>
</dbReference>
<feature type="signal peptide" evidence="1">
    <location>
        <begin position="1"/>
        <end position="22"/>
    </location>
</feature>